<gene>
    <name evidence="8" type="ordered locus">SGO_0963</name>
</gene>
<dbReference type="PANTHER" id="PTHR46577:SF1">
    <property type="entry name" value="HTH-TYPE TRANSCRIPTIONAL REGULATORY PROTEIN GABR"/>
    <property type="match status" value="1"/>
</dbReference>
<evidence type="ECO:0000256" key="1">
    <source>
        <dbReference type="ARBA" id="ARBA00005384"/>
    </source>
</evidence>
<evidence type="ECO:0000313" key="8">
    <source>
        <dbReference type="EMBL" id="ABV09322.1"/>
    </source>
</evidence>
<evidence type="ECO:0000256" key="5">
    <source>
        <dbReference type="ARBA" id="ARBA00023125"/>
    </source>
</evidence>
<keyword evidence="9" id="KW-1185">Reference proteome</keyword>
<dbReference type="PROSITE" id="PS50949">
    <property type="entry name" value="HTH_GNTR"/>
    <property type="match status" value="1"/>
</dbReference>
<accession>A8AWU4</accession>
<dbReference type="CDD" id="cd07377">
    <property type="entry name" value="WHTH_GntR"/>
    <property type="match status" value="1"/>
</dbReference>
<dbReference type="GO" id="GO:0008483">
    <property type="term" value="F:transaminase activity"/>
    <property type="evidence" value="ECO:0007669"/>
    <property type="project" value="UniProtKB-KW"/>
</dbReference>
<dbReference type="Proteomes" id="UP000001131">
    <property type="component" value="Chromosome"/>
</dbReference>
<dbReference type="SUPFAM" id="SSF46785">
    <property type="entry name" value="Winged helix' DNA-binding domain"/>
    <property type="match status" value="1"/>
</dbReference>
<dbReference type="GO" id="GO:0003700">
    <property type="term" value="F:DNA-binding transcription factor activity"/>
    <property type="evidence" value="ECO:0007669"/>
    <property type="project" value="InterPro"/>
</dbReference>
<evidence type="ECO:0000313" key="9">
    <source>
        <dbReference type="Proteomes" id="UP000001131"/>
    </source>
</evidence>
<dbReference type="HOGENOM" id="CLU_017584_0_0_9"/>
<dbReference type="InterPro" id="IPR004839">
    <property type="entry name" value="Aminotransferase_I/II_large"/>
</dbReference>
<keyword evidence="2 8" id="KW-0032">Aminotransferase</keyword>
<dbReference type="InterPro" id="IPR015421">
    <property type="entry name" value="PyrdxlP-dep_Trfase_major"/>
</dbReference>
<dbReference type="EC" id="2.6.1.5" evidence="8"/>
<dbReference type="CDD" id="cd00609">
    <property type="entry name" value="AAT_like"/>
    <property type="match status" value="1"/>
</dbReference>
<keyword evidence="6" id="KW-0804">Transcription</keyword>
<dbReference type="InterPro" id="IPR000524">
    <property type="entry name" value="Tscrpt_reg_HTH_GntR"/>
</dbReference>
<dbReference type="InterPro" id="IPR015424">
    <property type="entry name" value="PyrdxlP-dep_Trfase"/>
</dbReference>
<comment type="similarity">
    <text evidence="1">In the C-terminal section; belongs to the class-I pyridoxal-phosphate-dependent aminotransferase family.</text>
</comment>
<evidence type="ECO:0000256" key="6">
    <source>
        <dbReference type="ARBA" id="ARBA00023163"/>
    </source>
</evidence>
<dbReference type="EMBL" id="CP000725">
    <property type="protein sequence ID" value="ABV09322.1"/>
    <property type="molecule type" value="Genomic_DNA"/>
</dbReference>
<dbReference type="SMART" id="SM00345">
    <property type="entry name" value="HTH_GNTR"/>
    <property type="match status" value="1"/>
</dbReference>
<dbReference type="InterPro" id="IPR036390">
    <property type="entry name" value="WH_DNA-bd_sf"/>
</dbReference>
<dbReference type="AlphaFoldDB" id="A8AWU4"/>
<evidence type="ECO:0000256" key="3">
    <source>
        <dbReference type="ARBA" id="ARBA00022898"/>
    </source>
</evidence>
<dbReference type="InterPro" id="IPR036388">
    <property type="entry name" value="WH-like_DNA-bd_sf"/>
</dbReference>
<evidence type="ECO:0000256" key="2">
    <source>
        <dbReference type="ARBA" id="ARBA00022576"/>
    </source>
</evidence>
<keyword evidence="4" id="KW-0805">Transcription regulation</keyword>
<sequence length="468" mass="54411">MILCGFCIKPPLISYVFSMFYIVKHFKISYNMEKSNLYGDSCMLKTKYQEISDHLIEQIKSGQLKKGDKLPSIRLLSKSYHCSKDTVQKALLDLSYQKYIYAVPKSGYYVLEQAPEENNDLELPLRNDRHQVYEDFRICLNETLIGRENYLFNYYSQQEGLEDLRQSVKNLLLESAIYPTLDKIALTSGTQQALYILSQIDFPNHGNTILVEQPTYHRINDLLSAQNLKYKTIERSPKGIDLLELENIFRSGNIKFFYTIPRFHYPLGHTYSRQEKEEILRLAKLYQVFLIEDDYLADFDNKSELSFHYLDDSDSVIYIKSFSTSLFPALRITALLLPDSVKKQFIAFKSILDYDSNLIMQKALSLYIDNQMFQKNRLALLRLQEEEKENAQHLLEKAGLGLPYLLTPGGILLDLKTLTSISSLKHSGLPLDFFESAYIDPCPYRYAKIRYQDLEASIEGIKKYLKKA</sequence>
<dbReference type="Gene3D" id="1.10.10.10">
    <property type="entry name" value="Winged helix-like DNA-binding domain superfamily/Winged helix DNA-binding domain"/>
    <property type="match status" value="1"/>
</dbReference>
<organism evidence="8 9">
    <name type="scientific">Streptococcus gordonii (strain Challis / ATCC 35105 / BCRC 15272 / CH1 / DL1 / V288)</name>
    <dbReference type="NCBI Taxonomy" id="467705"/>
    <lineage>
        <taxon>Bacteria</taxon>
        <taxon>Bacillati</taxon>
        <taxon>Bacillota</taxon>
        <taxon>Bacilli</taxon>
        <taxon>Lactobacillales</taxon>
        <taxon>Streptococcaceae</taxon>
        <taxon>Streptococcus</taxon>
    </lineage>
</organism>
<dbReference type="STRING" id="467705.SGO_0963"/>
<dbReference type="KEGG" id="sgo:SGO_0963"/>
<keyword evidence="5" id="KW-0238">DNA-binding</keyword>
<dbReference type="InterPro" id="IPR051446">
    <property type="entry name" value="HTH_trans_reg/aminotransferase"/>
</dbReference>
<keyword evidence="8" id="KW-0808">Transferase</keyword>
<dbReference type="GO" id="GO:0030170">
    <property type="term" value="F:pyridoxal phosphate binding"/>
    <property type="evidence" value="ECO:0007669"/>
    <property type="project" value="InterPro"/>
</dbReference>
<dbReference type="Pfam" id="PF00155">
    <property type="entry name" value="Aminotran_1_2"/>
    <property type="match status" value="1"/>
</dbReference>
<keyword evidence="3" id="KW-0663">Pyridoxal phosphate</keyword>
<reference evidence="8 9" key="1">
    <citation type="journal article" date="2007" name="J. Bacteriol.">
        <title>Genome-wide transcriptional changes in Streptococcus gordonii in response to competence signaling peptide.</title>
        <authorList>
            <person name="Vickerman M.M."/>
            <person name="Iobst S."/>
            <person name="Jesionowski A.M."/>
            <person name="Gill S.R."/>
        </authorList>
    </citation>
    <scope>NUCLEOTIDE SEQUENCE [LARGE SCALE GENOMIC DNA]</scope>
    <source>
        <strain evidence="9">Challis / ATCC 35105 / BCRC 15272 / CH1 / DL1 / V288</strain>
    </source>
</reference>
<dbReference type="Gene3D" id="3.40.640.10">
    <property type="entry name" value="Type I PLP-dependent aspartate aminotransferase-like (Major domain)"/>
    <property type="match status" value="1"/>
</dbReference>
<feature type="domain" description="HTH gntR-type" evidence="7">
    <location>
        <begin position="45"/>
        <end position="113"/>
    </location>
</feature>
<evidence type="ECO:0000256" key="4">
    <source>
        <dbReference type="ARBA" id="ARBA00023015"/>
    </source>
</evidence>
<protein>
    <submittedName>
        <fullName evidence="8">Transcriptional regulator, GntR family</fullName>
        <ecNumber evidence="8">2.6.1.5</ecNumber>
    </submittedName>
</protein>
<dbReference type="PANTHER" id="PTHR46577">
    <property type="entry name" value="HTH-TYPE TRANSCRIPTIONAL REGULATORY PROTEIN GABR"/>
    <property type="match status" value="1"/>
</dbReference>
<name>A8AWU4_STRGC</name>
<evidence type="ECO:0000259" key="7">
    <source>
        <dbReference type="PROSITE" id="PS50949"/>
    </source>
</evidence>
<dbReference type="GO" id="GO:0003677">
    <property type="term" value="F:DNA binding"/>
    <property type="evidence" value="ECO:0007669"/>
    <property type="project" value="UniProtKB-KW"/>
</dbReference>
<dbReference type="SUPFAM" id="SSF53383">
    <property type="entry name" value="PLP-dependent transferases"/>
    <property type="match status" value="1"/>
</dbReference>
<dbReference type="eggNOG" id="COG1167">
    <property type="taxonomic scope" value="Bacteria"/>
</dbReference>
<dbReference type="Pfam" id="PF00392">
    <property type="entry name" value="GntR"/>
    <property type="match status" value="1"/>
</dbReference>
<proteinExistence type="inferred from homology"/>